<evidence type="ECO:0000313" key="10">
    <source>
        <dbReference type="Proteomes" id="UP000286510"/>
    </source>
</evidence>
<name>A0A397DCJ9_APHAT</name>
<dbReference type="Proteomes" id="UP000266196">
    <property type="component" value="Unassembled WGS sequence"/>
</dbReference>
<dbReference type="InterPro" id="IPR011603">
    <property type="entry name" value="2oxoglutarate_DH_E1"/>
</dbReference>
<proteinExistence type="inferred from homology"/>
<dbReference type="GO" id="GO:0030976">
    <property type="term" value="F:thiamine pyrophosphate binding"/>
    <property type="evidence" value="ECO:0007669"/>
    <property type="project" value="InterPro"/>
</dbReference>
<dbReference type="EMBL" id="QUTC01005261">
    <property type="protein sequence ID" value="RHY59250.1"/>
    <property type="molecule type" value="Genomic_DNA"/>
</dbReference>
<dbReference type="GO" id="GO:0005739">
    <property type="term" value="C:mitochondrion"/>
    <property type="evidence" value="ECO:0007669"/>
    <property type="project" value="TreeGrafter"/>
</dbReference>
<evidence type="ECO:0000313" key="9">
    <source>
        <dbReference type="Proteomes" id="UP000266196"/>
    </source>
</evidence>
<evidence type="ECO:0000313" key="5">
    <source>
        <dbReference type="EMBL" id="RHY59250.1"/>
    </source>
</evidence>
<evidence type="ECO:0000256" key="4">
    <source>
        <dbReference type="ARBA" id="ARBA00023052"/>
    </source>
</evidence>
<dbReference type="GO" id="GO:0004591">
    <property type="term" value="F:oxoglutarate dehydrogenase (succinyl-transferring) activity"/>
    <property type="evidence" value="ECO:0007669"/>
    <property type="project" value="TreeGrafter"/>
</dbReference>
<accession>A0A397DCJ9</accession>
<protein>
    <submittedName>
        <fullName evidence="5">Uncharacterized protein</fullName>
    </submittedName>
</protein>
<comment type="caution">
    <text evidence="5">The sequence shown here is derived from an EMBL/GenBank/DDBJ whole genome shotgun (WGS) entry which is preliminary data.</text>
</comment>
<dbReference type="Proteomes" id="UP000265716">
    <property type="component" value="Unassembled WGS sequence"/>
</dbReference>
<dbReference type="AlphaFoldDB" id="A0A397DCJ9"/>
<evidence type="ECO:0000313" key="6">
    <source>
        <dbReference type="EMBL" id="RHZ34997.1"/>
    </source>
</evidence>
<evidence type="ECO:0000256" key="3">
    <source>
        <dbReference type="ARBA" id="ARBA00023002"/>
    </source>
</evidence>
<dbReference type="PANTHER" id="PTHR23152:SF4">
    <property type="entry name" value="2-OXOADIPATE DEHYDROGENASE COMPLEX COMPONENT E1"/>
    <property type="match status" value="1"/>
</dbReference>
<dbReference type="EMBL" id="QUTE01000021">
    <property type="protein sequence ID" value="RHZ41929.1"/>
    <property type="molecule type" value="Genomic_DNA"/>
</dbReference>
<sequence length="193" mass="21886">MWRVALRLKPRAQHSAFACRHLSTWVTNEPGATPAAEATAVNNAKTIHRISPNHLRSQEDTRRVQLLIRTFKQYGHFVAHIDPLKKSEKSPELQKWNWGSRCGPTVSCVALSQCIDPTSVGFSEEDLDREFFIGDDLSIGPVATLRDIVTQLRALFCGHIATEYQHLRNRDAAMWIRESLVKYNVSKQLVSHA</sequence>
<reference evidence="8 9" key="1">
    <citation type="submission" date="2018-08" db="EMBL/GenBank/DDBJ databases">
        <title>Aphanomyces genome sequencing and annotation.</title>
        <authorList>
            <person name="Minardi D."/>
            <person name="Oidtmann B."/>
            <person name="Van Der Giezen M."/>
            <person name="Studholme D.J."/>
        </authorList>
    </citation>
    <scope>NUCLEOTIDE SEQUENCE [LARGE SCALE GENOMIC DNA]</scope>
    <source>
        <strain evidence="7 9">197901</strain>
        <strain evidence="6 10">FDL457</strain>
        <strain evidence="5 8">SA</strain>
    </source>
</reference>
<organism evidence="5 8">
    <name type="scientific">Aphanomyces astaci</name>
    <name type="common">Crayfish plague agent</name>
    <dbReference type="NCBI Taxonomy" id="112090"/>
    <lineage>
        <taxon>Eukaryota</taxon>
        <taxon>Sar</taxon>
        <taxon>Stramenopiles</taxon>
        <taxon>Oomycota</taxon>
        <taxon>Saprolegniomycetes</taxon>
        <taxon>Saprolegniales</taxon>
        <taxon>Verrucalvaceae</taxon>
        <taxon>Aphanomyces</taxon>
    </lineage>
</organism>
<keyword evidence="4" id="KW-0786">Thiamine pyrophosphate</keyword>
<evidence type="ECO:0000313" key="7">
    <source>
        <dbReference type="EMBL" id="RHZ41929.1"/>
    </source>
</evidence>
<evidence type="ECO:0000313" key="8">
    <source>
        <dbReference type="Proteomes" id="UP000265716"/>
    </source>
</evidence>
<dbReference type="Gene3D" id="1.10.287.1150">
    <property type="entry name" value="TPP helical domain"/>
    <property type="match status" value="1"/>
</dbReference>
<dbReference type="GO" id="GO:0045252">
    <property type="term" value="C:oxoglutarate dehydrogenase complex"/>
    <property type="evidence" value="ECO:0007669"/>
    <property type="project" value="TreeGrafter"/>
</dbReference>
<evidence type="ECO:0000256" key="1">
    <source>
        <dbReference type="ARBA" id="ARBA00001964"/>
    </source>
</evidence>
<dbReference type="GO" id="GO:0006099">
    <property type="term" value="P:tricarboxylic acid cycle"/>
    <property type="evidence" value="ECO:0007669"/>
    <property type="project" value="TreeGrafter"/>
</dbReference>
<dbReference type="PANTHER" id="PTHR23152">
    <property type="entry name" value="2-OXOGLUTARATE DEHYDROGENASE"/>
    <property type="match status" value="1"/>
</dbReference>
<dbReference type="VEuPathDB" id="FungiDB:H257_00390"/>
<evidence type="ECO:0000256" key="2">
    <source>
        <dbReference type="ARBA" id="ARBA00006936"/>
    </source>
</evidence>
<gene>
    <name evidence="6" type="ORF">DYB26_013013</name>
    <name evidence="7" type="ORF">DYB31_013190</name>
    <name evidence="5" type="ORF">DYB38_000986</name>
</gene>
<dbReference type="Proteomes" id="UP000286510">
    <property type="component" value="Unassembled WGS sequence"/>
</dbReference>
<keyword evidence="3" id="KW-0560">Oxidoreductase</keyword>
<comment type="cofactor">
    <cofactor evidence="1">
        <name>thiamine diphosphate</name>
        <dbReference type="ChEBI" id="CHEBI:58937"/>
    </cofactor>
</comment>
<dbReference type="EMBL" id="QUTF01009517">
    <property type="protein sequence ID" value="RHZ34997.1"/>
    <property type="molecule type" value="Genomic_DNA"/>
</dbReference>
<comment type="similarity">
    <text evidence="2">Belongs to the alpha-ketoglutarate dehydrogenase family.</text>
</comment>